<dbReference type="AlphaFoldDB" id="A0A1X0ZLM4"/>
<evidence type="ECO:0000313" key="2">
    <source>
        <dbReference type="Proteomes" id="UP000193675"/>
    </source>
</evidence>
<gene>
    <name evidence="1" type="ORF">B7H17_26600</name>
</gene>
<dbReference type="RefSeq" id="WP_172403086.1">
    <property type="nucleotide sequence ID" value="NZ_NBWC01000070.1"/>
</dbReference>
<evidence type="ECO:0000313" key="1">
    <source>
        <dbReference type="EMBL" id="ORL57172.1"/>
    </source>
</evidence>
<comment type="caution">
    <text evidence="1">The sequence shown here is derived from an EMBL/GenBank/DDBJ whole genome shotgun (WGS) entry which is preliminary data.</text>
</comment>
<proteinExistence type="predicted"/>
<reference evidence="1 2" key="1">
    <citation type="submission" date="2017-04" db="EMBL/GenBank/DDBJ databases">
        <title>Presence of VIM-2 positive Pseudomonas species in chickens and their surrounding environment.</title>
        <authorList>
            <person name="Zhang R."/>
        </authorList>
    </citation>
    <scope>NUCLEOTIDE SEQUENCE [LARGE SCALE GENOMIC DNA]</scope>
    <source>
        <strain evidence="1 2">DZ-C18</strain>
    </source>
</reference>
<feature type="non-terminal residue" evidence="1">
    <location>
        <position position="1"/>
    </location>
</feature>
<organism evidence="1 2">
    <name type="scientific">Pseudomonas putida</name>
    <name type="common">Arthrobacter siderocapsulatus</name>
    <dbReference type="NCBI Taxonomy" id="303"/>
    <lineage>
        <taxon>Bacteria</taxon>
        <taxon>Pseudomonadati</taxon>
        <taxon>Pseudomonadota</taxon>
        <taxon>Gammaproteobacteria</taxon>
        <taxon>Pseudomonadales</taxon>
        <taxon>Pseudomonadaceae</taxon>
        <taxon>Pseudomonas</taxon>
    </lineage>
</organism>
<protein>
    <submittedName>
        <fullName evidence="1">Uncharacterized protein</fullName>
    </submittedName>
</protein>
<dbReference type="EMBL" id="NBWC01000070">
    <property type="protein sequence ID" value="ORL57172.1"/>
    <property type="molecule type" value="Genomic_DNA"/>
</dbReference>
<name>A0A1X0ZLM4_PSEPU</name>
<accession>A0A1X0ZLM4</accession>
<dbReference type="Proteomes" id="UP000193675">
    <property type="component" value="Unassembled WGS sequence"/>
</dbReference>
<sequence length="514" mass="57106">LEGLSNHVGLGATPYHHQHNRLRQAYRLKDPDFKHLWAATDVSKHVEAPSLAGLCHDIPPALYGLLTDKITDDNVDEQFAKYFPGTVPEDMLRPARLRDWFGLSDQALKAFIGGGAQVEDERWGSQTNVSELLNTEGVIYQLGVGSASTAIHYAYLFFLGGDRWQLSFRLKQAGAIEFILEDVHQLKLSPEMLKVDAFKPDTDYSYEFDWKGPNEDRSYATYRVKFTREADQGPMLSARFATPKLTPARFLLRLNQVIRLHKATGLGAEALEGILHSVDPVAISERSLAVLTQTVRLAKRYAIPHEQALVMGRQLIAVSARAGELSQYDRLFNNPALVEGGLDPEDYVVIDLRPGKASEQAAIKATLKRACQVDDEGLYQLGRFLALAPKEQASDAEDDDAEGDEVRFATTRERLSGLYALSLWARLHGLTPGELGLLLETFDAPRDLNAAPAEEWLRLLACVERLSSWLQAQGWTVPDLVLMTRGVEDIPPSPEITNLIKEMQAALVNAELPG</sequence>
<feature type="non-terminal residue" evidence="1">
    <location>
        <position position="514"/>
    </location>
</feature>